<dbReference type="Proteomes" id="UP000551758">
    <property type="component" value="Unassembled WGS sequence"/>
</dbReference>
<reference evidence="2 3" key="1">
    <citation type="journal article" date="2020" name="Mol. Biol. Evol.">
        <title>Interspecific Gene Flow and the Evolution of Specialization in Black and White Rhinoceros.</title>
        <authorList>
            <person name="Moodley Y."/>
            <person name="Westbury M.V."/>
            <person name="Russo I.M."/>
            <person name="Gopalakrishnan S."/>
            <person name="Rakotoarivelo A."/>
            <person name="Olsen R.A."/>
            <person name="Prost S."/>
            <person name="Tunstall T."/>
            <person name="Ryder O.A."/>
            <person name="Dalen L."/>
            <person name="Bruford M.W."/>
        </authorList>
    </citation>
    <scope>NUCLEOTIDE SEQUENCE [LARGE SCALE GENOMIC DNA]</scope>
    <source>
        <strain evidence="2">SBR-YM</strain>
        <tissue evidence="2">Skin</tissue>
    </source>
</reference>
<protein>
    <submittedName>
        <fullName evidence="2">Uncharacterized protein</fullName>
    </submittedName>
</protein>
<gene>
    <name evidence="2" type="ORF">HPG69_005928</name>
</gene>
<comment type="caution">
    <text evidence="2">The sequence shown here is derived from an EMBL/GenBank/DDBJ whole genome shotgun (WGS) entry which is preliminary data.</text>
</comment>
<accession>A0A7J7ET43</accession>
<proteinExistence type="predicted"/>
<feature type="compositionally biased region" description="Polar residues" evidence="1">
    <location>
        <begin position="200"/>
        <end position="210"/>
    </location>
</feature>
<evidence type="ECO:0000313" key="2">
    <source>
        <dbReference type="EMBL" id="KAF5918887.1"/>
    </source>
</evidence>
<name>A0A7J7ET43_DICBM</name>
<organism evidence="2 3">
    <name type="scientific">Diceros bicornis minor</name>
    <name type="common">South-central black rhinoceros</name>
    <dbReference type="NCBI Taxonomy" id="77932"/>
    <lineage>
        <taxon>Eukaryota</taxon>
        <taxon>Metazoa</taxon>
        <taxon>Chordata</taxon>
        <taxon>Craniata</taxon>
        <taxon>Vertebrata</taxon>
        <taxon>Euteleostomi</taxon>
        <taxon>Mammalia</taxon>
        <taxon>Eutheria</taxon>
        <taxon>Laurasiatheria</taxon>
        <taxon>Perissodactyla</taxon>
        <taxon>Rhinocerotidae</taxon>
        <taxon>Diceros</taxon>
    </lineage>
</organism>
<dbReference type="AlphaFoldDB" id="A0A7J7ET43"/>
<evidence type="ECO:0000313" key="3">
    <source>
        <dbReference type="Proteomes" id="UP000551758"/>
    </source>
</evidence>
<dbReference type="EMBL" id="JACDTQ010002427">
    <property type="protein sequence ID" value="KAF5918887.1"/>
    <property type="molecule type" value="Genomic_DNA"/>
</dbReference>
<evidence type="ECO:0000256" key="1">
    <source>
        <dbReference type="SAM" id="MobiDB-lite"/>
    </source>
</evidence>
<sequence>MAALVCSPAQQRLSSVHVLEKLRSCRPGQDPRREPSEGRGWVELCLGVTEPCFVFPALLCPKAPSRSESSLKTVLPCMDAGSSCSWLLAAPTVNRQAGCRGPSVHAACSGRLLPTRRQVLWTSVWRGARGTVPEVPPRPAVGHTEFCLTQRPSHLGEPSRAQFVASLGPGCPDSRQPLAHATGPTQHPNEQDGAVGTRSLPGTHSASNRA</sequence>
<feature type="region of interest" description="Disordered" evidence="1">
    <location>
        <begin position="163"/>
        <end position="210"/>
    </location>
</feature>
<keyword evidence="3" id="KW-1185">Reference proteome</keyword>